<gene>
    <name evidence="2" type="ORF">E3N88_33837</name>
</gene>
<dbReference type="Proteomes" id="UP000326396">
    <property type="component" value="Linkage Group LG6"/>
</dbReference>
<sequence length="105" mass="11936">MCDQSGGEVGHRRHQTTEQSVGDGGSGTTNDWRATIGRRWRIMDEQESARDGRKMIGDDRRPEEPQSHVNGQEWSITVNNGPEWSRKSCISKDVLARLIEYRSHA</sequence>
<evidence type="ECO:0000313" key="2">
    <source>
        <dbReference type="EMBL" id="KAD3338316.1"/>
    </source>
</evidence>
<comment type="caution">
    <text evidence="2">The sequence shown here is derived from an EMBL/GenBank/DDBJ whole genome shotgun (WGS) entry which is preliminary data.</text>
</comment>
<name>A0A5N6MD31_9ASTR</name>
<evidence type="ECO:0000313" key="3">
    <source>
        <dbReference type="Proteomes" id="UP000326396"/>
    </source>
</evidence>
<accession>A0A5N6MD31</accession>
<reference evidence="2 3" key="1">
    <citation type="submission" date="2019-05" db="EMBL/GenBank/DDBJ databases">
        <title>Mikania micrantha, genome provides insights into the molecular mechanism of rapid growth.</title>
        <authorList>
            <person name="Liu B."/>
        </authorList>
    </citation>
    <scope>NUCLEOTIDE SEQUENCE [LARGE SCALE GENOMIC DNA]</scope>
    <source>
        <strain evidence="2">NLD-2019</strain>
        <tissue evidence="2">Leaf</tissue>
    </source>
</reference>
<dbReference type="AlphaFoldDB" id="A0A5N6MD31"/>
<keyword evidence="3" id="KW-1185">Reference proteome</keyword>
<organism evidence="2 3">
    <name type="scientific">Mikania micrantha</name>
    <name type="common">bitter vine</name>
    <dbReference type="NCBI Taxonomy" id="192012"/>
    <lineage>
        <taxon>Eukaryota</taxon>
        <taxon>Viridiplantae</taxon>
        <taxon>Streptophyta</taxon>
        <taxon>Embryophyta</taxon>
        <taxon>Tracheophyta</taxon>
        <taxon>Spermatophyta</taxon>
        <taxon>Magnoliopsida</taxon>
        <taxon>eudicotyledons</taxon>
        <taxon>Gunneridae</taxon>
        <taxon>Pentapetalae</taxon>
        <taxon>asterids</taxon>
        <taxon>campanulids</taxon>
        <taxon>Asterales</taxon>
        <taxon>Asteraceae</taxon>
        <taxon>Asteroideae</taxon>
        <taxon>Heliantheae alliance</taxon>
        <taxon>Eupatorieae</taxon>
        <taxon>Mikania</taxon>
    </lineage>
</organism>
<protein>
    <submittedName>
        <fullName evidence="2">Uncharacterized protein</fullName>
    </submittedName>
</protein>
<evidence type="ECO:0000256" key="1">
    <source>
        <dbReference type="SAM" id="MobiDB-lite"/>
    </source>
</evidence>
<feature type="region of interest" description="Disordered" evidence="1">
    <location>
        <begin position="1"/>
        <end position="75"/>
    </location>
</feature>
<feature type="compositionally biased region" description="Basic and acidic residues" evidence="1">
    <location>
        <begin position="41"/>
        <end position="66"/>
    </location>
</feature>
<proteinExistence type="predicted"/>
<dbReference type="EMBL" id="SZYD01000016">
    <property type="protein sequence ID" value="KAD3338316.1"/>
    <property type="molecule type" value="Genomic_DNA"/>
</dbReference>